<evidence type="ECO:0000313" key="2">
    <source>
        <dbReference type="EMBL" id="KDR29508.1"/>
    </source>
</evidence>
<gene>
    <name evidence="2" type="ORF">BG60_07400</name>
</gene>
<organism evidence="2 3">
    <name type="scientific">Caballeronia zhejiangensis</name>
    <dbReference type="NCBI Taxonomy" id="871203"/>
    <lineage>
        <taxon>Bacteria</taxon>
        <taxon>Pseudomonadati</taxon>
        <taxon>Pseudomonadota</taxon>
        <taxon>Betaproteobacteria</taxon>
        <taxon>Burkholderiales</taxon>
        <taxon>Burkholderiaceae</taxon>
        <taxon>Caballeronia</taxon>
    </lineage>
</organism>
<dbReference type="AlphaFoldDB" id="A0A656QH00"/>
<evidence type="ECO:0000313" key="3">
    <source>
        <dbReference type="Proteomes" id="UP000027451"/>
    </source>
</evidence>
<feature type="region of interest" description="Disordered" evidence="1">
    <location>
        <begin position="514"/>
        <end position="533"/>
    </location>
</feature>
<protein>
    <submittedName>
        <fullName evidence="2">CRISPR-associated protein Cse1</fullName>
    </submittedName>
</protein>
<accession>A0A656QH00</accession>
<reference evidence="2 3" key="1">
    <citation type="submission" date="2014-03" db="EMBL/GenBank/DDBJ databases">
        <title>Draft Genome Sequences of Four Burkholderia Strains.</title>
        <authorList>
            <person name="Liu X.Y."/>
            <person name="Li C.X."/>
            <person name="Xu J.H."/>
        </authorList>
    </citation>
    <scope>NUCLEOTIDE SEQUENCE [LARGE SCALE GENOMIC DNA]</scope>
    <source>
        <strain evidence="2 3">OP-1</strain>
    </source>
</reference>
<sequence>MTIQFSLLDHALIRYRTSHGQERHATLPELFVAFNHDEVCAFPALRPHQRHPWHAILVQLAAIALYNASRKTPFATAADWRAALLALTPDDGDGAAFALVTPDDRPAFMQPPCGRGTSLMWKKRIATPDALDMLVTSRNHDLKGHRMLHAEAEDWIYALVSLQTQEGFLGAGNYGISRMNGGFASRPAVGVVPVGRWGKRWTRDVQVLLRNREAIVKEHALKENGGVALVWLQRWEGDSSLSFSELDPFYIEVCRRVRLQVQHDALNAIATGSKVVRIAANERCGVTGDAWTPINVVEGKALSITPRGFDYKLATKLAFSTKYKPTIARELLEDDGKEGLFILAQGIARGKGKTEGHHERRIPIREKTRGLLLRQESNVIEEAAEERIRAIDDVRKTLWGALCLLLGNGDQNVSDDTKNKANHFARAFEQGEDRRFFDDLSNEIEAADGEAEHDQWLLALVDRAAAVLEQAFVAGPRSAERVYRARGAALSRFHLGLRFGKAPPRIARVLKQRDEARRATQPESFEEVLDESN</sequence>
<comment type="caution">
    <text evidence="2">The sequence shown here is derived from an EMBL/GenBank/DDBJ whole genome shotgun (WGS) entry which is preliminary data.</text>
</comment>
<dbReference type="OrthoDB" id="5450902at2"/>
<feature type="compositionally biased region" description="Acidic residues" evidence="1">
    <location>
        <begin position="524"/>
        <end position="533"/>
    </location>
</feature>
<proteinExistence type="predicted"/>
<dbReference type="Proteomes" id="UP000027451">
    <property type="component" value="Unassembled WGS sequence"/>
</dbReference>
<name>A0A656QH00_9BURK</name>
<dbReference type="EMBL" id="JFHD01000013">
    <property type="protein sequence ID" value="KDR29508.1"/>
    <property type="molecule type" value="Genomic_DNA"/>
</dbReference>
<keyword evidence="3" id="KW-1185">Reference proteome</keyword>
<evidence type="ECO:0000256" key="1">
    <source>
        <dbReference type="SAM" id="MobiDB-lite"/>
    </source>
</evidence>
<dbReference type="RefSeq" id="WP_008354168.1">
    <property type="nucleotide sequence ID" value="NZ_CP084284.1"/>
</dbReference>